<name>A0A4C1U081_EUMVA</name>
<accession>A0A4C1U081</accession>
<gene>
    <name evidence="2" type="ORF">EVAR_15814_1</name>
</gene>
<dbReference type="Proteomes" id="UP000299102">
    <property type="component" value="Unassembled WGS sequence"/>
</dbReference>
<protein>
    <recommendedName>
        <fullName evidence="4">Reverse transcriptase domain-containing protein</fullName>
    </recommendedName>
</protein>
<dbReference type="AlphaFoldDB" id="A0A4C1U081"/>
<dbReference type="EMBL" id="BGZK01000108">
    <property type="protein sequence ID" value="GBP19464.1"/>
    <property type="molecule type" value="Genomic_DNA"/>
</dbReference>
<proteinExistence type="predicted"/>
<evidence type="ECO:0000256" key="1">
    <source>
        <dbReference type="SAM" id="MobiDB-lite"/>
    </source>
</evidence>
<keyword evidence="3" id="KW-1185">Reference proteome</keyword>
<comment type="caution">
    <text evidence="2">The sequence shown here is derived from an EMBL/GenBank/DDBJ whole genome shotgun (WGS) entry which is preliminary data.</text>
</comment>
<feature type="compositionally biased region" description="Basic and acidic residues" evidence="1">
    <location>
        <begin position="1"/>
        <end position="14"/>
    </location>
</feature>
<evidence type="ECO:0000313" key="2">
    <source>
        <dbReference type="EMBL" id="GBP19464.1"/>
    </source>
</evidence>
<evidence type="ECO:0008006" key="4">
    <source>
        <dbReference type="Google" id="ProtNLM"/>
    </source>
</evidence>
<sequence>MHQKVDVSKGERTYRASNRSAAKRHPAVRFQYRDPSSFIITFRVTRRQKSIRAPRNFAALRGSSVPKVVAIRLPRNKQAELGWRTARVQLEKKTFKVGNRRDSLSSKLFLAVLESIFRRLNWKELRINVDGTFLTHLRFADDIGFYAKTVEDINRMIENLAIERKRVGLKLNSEQNESDDK</sequence>
<organism evidence="2 3">
    <name type="scientific">Eumeta variegata</name>
    <name type="common">Bagworm moth</name>
    <name type="synonym">Eumeta japonica</name>
    <dbReference type="NCBI Taxonomy" id="151549"/>
    <lineage>
        <taxon>Eukaryota</taxon>
        <taxon>Metazoa</taxon>
        <taxon>Ecdysozoa</taxon>
        <taxon>Arthropoda</taxon>
        <taxon>Hexapoda</taxon>
        <taxon>Insecta</taxon>
        <taxon>Pterygota</taxon>
        <taxon>Neoptera</taxon>
        <taxon>Endopterygota</taxon>
        <taxon>Lepidoptera</taxon>
        <taxon>Glossata</taxon>
        <taxon>Ditrysia</taxon>
        <taxon>Tineoidea</taxon>
        <taxon>Psychidae</taxon>
        <taxon>Oiketicinae</taxon>
        <taxon>Eumeta</taxon>
    </lineage>
</organism>
<reference evidence="2 3" key="1">
    <citation type="journal article" date="2019" name="Commun. Biol.">
        <title>The bagworm genome reveals a unique fibroin gene that provides high tensile strength.</title>
        <authorList>
            <person name="Kono N."/>
            <person name="Nakamura H."/>
            <person name="Ohtoshi R."/>
            <person name="Tomita M."/>
            <person name="Numata K."/>
            <person name="Arakawa K."/>
        </authorList>
    </citation>
    <scope>NUCLEOTIDE SEQUENCE [LARGE SCALE GENOMIC DNA]</scope>
</reference>
<feature type="region of interest" description="Disordered" evidence="1">
    <location>
        <begin position="1"/>
        <end position="26"/>
    </location>
</feature>
<dbReference type="OrthoDB" id="10033659at2759"/>
<evidence type="ECO:0000313" key="3">
    <source>
        <dbReference type="Proteomes" id="UP000299102"/>
    </source>
</evidence>